<reference evidence="3" key="1">
    <citation type="submission" date="2018-02" db="EMBL/GenBank/DDBJ databases">
        <authorList>
            <person name="Cohen D.B."/>
            <person name="Kent A.D."/>
        </authorList>
    </citation>
    <scope>NUCLEOTIDE SEQUENCE</scope>
</reference>
<accession>A0A2N9GQR3</accession>
<name>A0A2N9GQR3_FAGSY</name>
<evidence type="ECO:0000313" key="3">
    <source>
        <dbReference type="EMBL" id="SPD01710.1"/>
    </source>
</evidence>
<proteinExistence type="predicted"/>
<dbReference type="InterPro" id="IPR043502">
    <property type="entry name" value="DNA/RNA_pol_sf"/>
</dbReference>
<dbReference type="EMBL" id="OIVN01002223">
    <property type="protein sequence ID" value="SPD01710.1"/>
    <property type="molecule type" value="Genomic_DNA"/>
</dbReference>
<protein>
    <recommendedName>
        <fullName evidence="2">Reverse transcriptase Ty1/copia-type domain-containing protein</fullName>
    </recommendedName>
</protein>
<gene>
    <name evidence="3" type="ORF">FSB_LOCUS29592</name>
</gene>
<feature type="domain" description="Reverse transcriptase Ty1/copia-type" evidence="2">
    <location>
        <begin position="242"/>
        <end position="328"/>
    </location>
</feature>
<dbReference type="Pfam" id="PF07727">
    <property type="entry name" value="RVT_2"/>
    <property type="match status" value="1"/>
</dbReference>
<dbReference type="AlphaFoldDB" id="A0A2N9GQR3"/>
<keyword evidence="1" id="KW-0812">Transmembrane</keyword>
<sequence length="355" mass="38862">MTPYPSFFSHTSSACHAPNIHTANGSTMLVRSIGTVSTSKLSIFDVFHDPKTGQELGIGRRIGCLFEISSLRLPAIGVSAATSSSPSLSLWHSRLGHASSSRAPPSKTEEPKENFDTSVTLFVLSSCLPKFLYPFGEKLFSLLPMPSIVFQAQPFLIRLLMSAFLDLHLSINISDPLALPVSSFFSLMNTTNSSLVLAFVAFLVMVKLKKDIDVLILLLIAFASLAMLSFGSIVYSLSSYDSTLFLCRTSKGTILLILYVDDMIITGDDLSGIQELKAFLSQNFEMKDLGHLSYFLGLEITSSNDGFYLTQAKYTSDLLSRAGLTNHKILDTLIELNARLTPCSGELLPDPTLYR</sequence>
<keyword evidence="1" id="KW-0472">Membrane</keyword>
<feature type="transmembrane region" description="Helical" evidence="1">
    <location>
        <begin position="181"/>
        <end position="204"/>
    </location>
</feature>
<organism evidence="3">
    <name type="scientific">Fagus sylvatica</name>
    <name type="common">Beechnut</name>
    <dbReference type="NCBI Taxonomy" id="28930"/>
    <lineage>
        <taxon>Eukaryota</taxon>
        <taxon>Viridiplantae</taxon>
        <taxon>Streptophyta</taxon>
        <taxon>Embryophyta</taxon>
        <taxon>Tracheophyta</taxon>
        <taxon>Spermatophyta</taxon>
        <taxon>Magnoliopsida</taxon>
        <taxon>eudicotyledons</taxon>
        <taxon>Gunneridae</taxon>
        <taxon>Pentapetalae</taxon>
        <taxon>rosids</taxon>
        <taxon>fabids</taxon>
        <taxon>Fagales</taxon>
        <taxon>Fagaceae</taxon>
        <taxon>Fagus</taxon>
    </lineage>
</organism>
<evidence type="ECO:0000256" key="1">
    <source>
        <dbReference type="SAM" id="Phobius"/>
    </source>
</evidence>
<dbReference type="SUPFAM" id="SSF56672">
    <property type="entry name" value="DNA/RNA polymerases"/>
    <property type="match status" value="1"/>
</dbReference>
<dbReference type="InterPro" id="IPR013103">
    <property type="entry name" value="RVT_2"/>
</dbReference>
<feature type="transmembrane region" description="Helical" evidence="1">
    <location>
        <begin position="216"/>
        <end position="237"/>
    </location>
</feature>
<keyword evidence="1" id="KW-1133">Transmembrane helix</keyword>
<evidence type="ECO:0000259" key="2">
    <source>
        <dbReference type="Pfam" id="PF07727"/>
    </source>
</evidence>